<dbReference type="EMBL" id="DP000086">
    <property type="protein sequence ID" value="ABG66169.1"/>
    <property type="molecule type" value="Genomic_DNA"/>
</dbReference>
<name>Q109G6_ORYSJ</name>
<dbReference type="AlphaFoldDB" id="Q109G6"/>
<protein>
    <submittedName>
        <fullName evidence="1">Expressed protein</fullName>
    </submittedName>
</protein>
<organism evidence="1">
    <name type="scientific">Oryza sativa subsp. japonica</name>
    <name type="common">Rice</name>
    <dbReference type="NCBI Taxonomy" id="39947"/>
    <lineage>
        <taxon>Eukaryota</taxon>
        <taxon>Viridiplantae</taxon>
        <taxon>Streptophyta</taxon>
        <taxon>Embryophyta</taxon>
        <taxon>Tracheophyta</taxon>
        <taxon>Spermatophyta</taxon>
        <taxon>Magnoliopsida</taxon>
        <taxon>Liliopsida</taxon>
        <taxon>Poales</taxon>
        <taxon>Poaceae</taxon>
        <taxon>BOP clade</taxon>
        <taxon>Oryzoideae</taxon>
        <taxon>Oryzeae</taxon>
        <taxon>Oryzinae</taxon>
        <taxon>Oryza</taxon>
        <taxon>Oryza sativa</taxon>
    </lineage>
</organism>
<evidence type="ECO:0000313" key="1">
    <source>
        <dbReference type="EMBL" id="ABG66169.1"/>
    </source>
</evidence>
<reference evidence="1" key="2">
    <citation type="submission" date="2003-05" db="EMBL/GenBank/DDBJ databases">
        <authorList>
            <person name="Buell C.R."/>
            <person name="Wing R.A."/>
            <person name="McCombie W.R."/>
            <person name="Messing J."/>
            <person name="Yuan Q."/>
            <person name="Ouyang S."/>
        </authorList>
    </citation>
    <scope>NUCLEOTIDE SEQUENCE</scope>
</reference>
<reference evidence="1" key="3">
    <citation type="submission" date="2006-07" db="EMBL/GenBank/DDBJ databases">
        <authorList>
            <person name="Buell R."/>
        </authorList>
    </citation>
    <scope>NUCLEOTIDE SEQUENCE</scope>
</reference>
<sequence length="140" mass="16275">MSFLYGLLLPIRACTLEITDILISRRHIGQNHIKMMTQTTVESTPKRILHFSPHLYICQPLWCILLSNLLKLYILDLINQKKYIYTPKHHADPLSVSSASFLFPLSPPSFSLSPEPSRHPRVLFLHRDHRRSPSPSQPRR</sequence>
<reference evidence="1" key="1">
    <citation type="journal article" date="2003" name="Science">
        <title>In-depth view of structure, activity, and evolution of rice chromosome 10.</title>
        <authorList>
            <consortium name="Rice Chromosome 10 Sequencing Consortium"/>
        </authorList>
    </citation>
    <scope>NUCLEOTIDE SEQUENCE [LARGE SCALE GENOMIC DNA]</scope>
</reference>
<gene>
    <name evidence="1" type="ordered locus">LOC_Os10g35604</name>
</gene>
<accession>Q109G6</accession>
<proteinExistence type="predicted"/>